<gene>
    <name evidence="1" type="ORF">P7W03_18565</name>
</gene>
<name>A0AAX3ZJN7_STRRO</name>
<dbReference type="RefSeq" id="WP_030973907.1">
    <property type="nucleotide sequence ID" value="NZ_CP121271.1"/>
</dbReference>
<organism evidence="1 2">
    <name type="scientific">Streptomyces rochei</name>
    <name type="common">Streptomyces parvullus</name>
    <dbReference type="NCBI Taxonomy" id="1928"/>
    <lineage>
        <taxon>Bacteria</taxon>
        <taxon>Bacillati</taxon>
        <taxon>Actinomycetota</taxon>
        <taxon>Actinomycetes</taxon>
        <taxon>Kitasatosporales</taxon>
        <taxon>Streptomycetaceae</taxon>
        <taxon>Streptomyces</taxon>
        <taxon>Streptomyces rochei group</taxon>
    </lineage>
</organism>
<dbReference type="GeneID" id="90944070"/>
<sequence>MAPTGTGTPAVRRARVDPAGFPFATAFELPAAGLPRLTPEEWVRASYEDVPVALRELIRTGWAGVLGLRLGPRTSPRHVVGWRRVEAGPRRIVLEARAPSLTVRNVVTLDDTRLLWATYARYERPAGRALWSLAAPVHHLAVPVLLTRAVRRMG</sequence>
<accession>A0AAX3ZJN7</accession>
<evidence type="ECO:0008006" key="3">
    <source>
        <dbReference type="Google" id="ProtNLM"/>
    </source>
</evidence>
<dbReference type="EMBL" id="CP121271">
    <property type="protein sequence ID" value="WMC87434.1"/>
    <property type="molecule type" value="Genomic_DNA"/>
</dbReference>
<dbReference type="AlphaFoldDB" id="A0AAX3ZJN7"/>
<dbReference type="Proteomes" id="UP001231701">
    <property type="component" value="Chromosome"/>
</dbReference>
<proteinExistence type="predicted"/>
<protein>
    <recommendedName>
        <fullName evidence="3">DUF2867 domain-containing protein</fullName>
    </recommendedName>
</protein>
<reference evidence="1" key="1">
    <citation type="submission" date="2023-03" db="EMBL/GenBank/DDBJ databases">
        <title>Borrelidin-producing and root-colonizing Streptomyces rochei is a potent biopesticide for soil-borne oomycete-caused plant diseases.</title>
        <authorList>
            <person name="Zhou D."/>
            <person name="Wang X."/>
            <person name="Navarro-Munoz J.C."/>
            <person name="Li W."/>
            <person name="Li J."/>
            <person name="Jiu M."/>
            <person name="Deng S."/>
            <person name="Ye Y."/>
            <person name="Daly P."/>
            <person name="Wei L."/>
        </authorList>
    </citation>
    <scope>NUCLEOTIDE SEQUENCE</scope>
    <source>
        <strain evidence="1">JK1</strain>
    </source>
</reference>
<evidence type="ECO:0000313" key="1">
    <source>
        <dbReference type="EMBL" id="WMC87434.1"/>
    </source>
</evidence>
<evidence type="ECO:0000313" key="2">
    <source>
        <dbReference type="Proteomes" id="UP001231701"/>
    </source>
</evidence>